<dbReference type="Proteomes" id="UP001244011">
    <property type="component" value="Unassembled WGS sequence"/>
</dbReference>
<dbReference type="RefSeq" id="XP_060283317.1">
    <property type="nucleotide sequence ID" value="XM_060429951.1"/>
</dbReference>
<dbReference type="PROSITE" id="PS01144">
    <property type="entry name" value="RIBOSOMAL_L31E"/>
    <property type="match status" value="1"/>
</dbReference>
<proteinExistence type="inferred from homology"/>
<comment type="caution">
    <text evidence="4">The sequence shown here is derived from an EMBL/GenBank/DDBJ whole genome shotgun (WGS) entry which is preliminary data.</text>
</comment>
<dbReference type="AlphaFoldDB" id="A0AAJ0C1P7"/>
<evidence type="ECO:0000256" key="1">
    <source>
        <dbReference type="ARBA" id="ARBA00010808"/>
    </source>
</evidence>
<gene>
    <name evidence="4" type="ORF">QBC33DRAFT_559232</name>
</gene>
<dbReference type="GeneID" id="85313138"/>
<dbReference type="SMART" id="SM01380">
    <property type="entry name" value="Ribosomal_L31e"/>
    <property type="match status" value="1"/>
</dbReference>
<comment type="similarity">
    <text evidence="1">Belongs to the eukaryotic ribosomal protein eL31 family.</text>
</comment>
<dbReference type="SUPFAM" id="SSF54575">
    <property type="entry name" value="Ribosomal protein L31e"/>
    <property type="match status" value="1"/>
</dbReference>
<dbReference type="InterPro" id="IPR020052">
    <property type="entry name" value="Ribosomal_eL31_CS"/>
</dbReference>
<dbReference type="EMBL" id="MU839009">
    <property type="protein sequence ID" value="KAK1767104.1"/>
    <property type="molecule type" value="Genomic_DNA"/>
</dbReference>
<evidence type="ECO:0000256" key="3">
    <source>
        <dbReference type="ARBA" id="ARBA00023274"/>
    </source>
</evidence>
<dbReference type="GO" id="GO:0002181">
    <property type="term" value="P:cytoplasmic translation"/>
    <property type="evidence" value="ECO:0007669"/>
    <property type="project" value="TreeGrafter"/>
</dbReference>
<keyword evidence="5" id="KW-1185">Reference proteome</keyword>
<dbReference type="Pfam" id="PF01198">
    <property type="entry name" value="Ribosomal_L31e"/>
    <property type="match status" value="1"/>
</dbReference>
<name>A0AAJ0C1P7_9PEZI</name>
<dbReference type="InterPro" id="IPR023621">
    <property type="entry name" value="Ribosomal_eL31_dom_sf"/>
</dbReference>
<evidence type="ECO:0000313" key="4">
    <source>
        <dbReference type="EMBL" id="KAK1767104.1"/>
    </source>
</evidence>
<dbReference type="CDD" id="cd00463">
    <property type="entry name" value="Ribosomal_L31e"/>
    <property type="match status" value="1"/>
</dbReference>
<reference evidence="4" key="1">
    <citation type="submission" date="2023-06" db="EMBL/GenBank/DDBJ databases">
        <title>Genome-scale phylogeny and comparative genomics of the fungal order Sordariales.</title>
        <authorList>
            <consortium name="Lawrence Berkeley National Laboratory"/>
            <person name="Hensen N."/>
            <person name="Bonometti L."/>
            <person name="Westerberg I."/>
            <person name="Brannstrom I.O."/>
            <person name="Guillou S."/>
            <person name="Cros-Aarteil S."/>
            <person name="Calhoun S."/>
            <person name="Haridas S."/>
            <person name="Kuo A."/>
            <person name="Mondo S."/>
            <person name="Pangilinan J."/>
            <person name="Riley R."/>
            <person name="Labutti K."/>
            <person name="Andreopoulos B."/>
            <person name="Lipzen A."/>
            <person name="Chen C."/>
            <person name="Yanf M."/>
            <person name="Daum C."/>
            <person name="Ng V."/>
            <person name="Clum A."/>
            <person name="Steindorff A."/>
            <person name="Ohm R."/>
            <person name="Martin F."/>
            <person name="Silar P."/>
            <person name="Natvig D."/>
            <person name="Lalanne C."/>
            <person name="Gautier V."/>
            <person name="Ament-Velasquez S.L."/>
            <person name="Kruys A."/>
            <person name="Hutchinson M.I."/>
            <person name="Powell A.J."/>
            <person name="Barry K."/>
            <person name="Miller A.N."/>
            <person name="Grigoriev I.V."/>
            <person name="Debuchy R."/>
            <person name="Gladieux P."/>
            <person name="Thoren M.H."/>
            <person name="Johannesson H."/>
        </authorList>
    </citation>
    <scope>NUCLEOTIDE SEQUENCE</scope>
    <source>
        <strain evidence="4">8032-3</strain>
    </source>
</reference>
<evidence type="ECO:0000256" key="2">
    <source>
        <dbReference type="ARBA" id="ARBA00022980"/>
    </source>
</evidence>
<organism evidence="4 5">
    <name type="scientific">Phialemonium atrogriseum</name>
    <dbReference type="NCBI Taxonomy" id="1093897"/>
    <lineage>
        <taxon>Eukaryota</taxon>
        <taxon>Fungi</taxon>
        <taxon>Dikarya</taxon>
        <taxon>Ascomycota</taxon>
        <taxon>Pezizomycotina</taxon>
        <taxon>Sordariomycetes</taxon>
        <taxon>Sordariomycetidae</taxon>
        <taxon>Cephalothecales</taxon>
        <taxon>Cephalothecaceae</taxon>
        <taxon>Phialemonium</taxon>
    </lineage>
</organism>
<protein>
    <submittedName>
        <fullName evidence="4">Ribosomal protein L31e</fullName>
    </submittedName>
</protein>
<sequence>MSSKAKNTSGKPGRSAIADVIIREYTIHLHKRMHGVSFKKRAPRAIKEIKAFALKSMGTSDVRLDPQLNKKVWEQGVKGVPYRLRVRISRRRNDEEGAKEKLYSYVQAVNVKNPKGLHTVVVEE</sequence>
<keyword evidence="3" id="KW-0687">Ribonucleoprotein</keyword>
<dbReference type="PANTHER" id="PTHR10956">
    <property type="entry name" value="60S RIBOSOMAL PROTEIN L31"/>
    <property type="match status" value="1"/>
</dbReference>
<evidence type="ECO:0000313" key="5">
    <source>
        <dbReference type="Proteomes" id="UP001244011"/>
    </source>
</evidence>
<dbReference type="FunFam" id="3.10.440.10:FF:000001">
    <property type="entry name" value="60S ribosomal protein L31"/>
    <property type="match status" value="1"/>
</dbReference>
<accession>A0AAJ0C1P7</accession>
<dbReference type="GO" id="GO:0022625">
    <property type="term" value="C:cytosolic large ribosomal subunit"/>
    <property type="evidence" value="ECO:0007669"/>
    <property type="project" value="TreeGrafter"/>
</dbReference>
<dbReference type="Gene3D" id="3.10.440.10">
    <property type="match status" value="1"/>
</dbReference>
<dbReference type="GO" id="GO:0003735">
    <property type="term" value="F:structural constituent of ribosome"/>
    <property type="evidence" value="ECO:0007669"/>
    <property type="project" value="InterPro"/>
</dbReference>
<dbReference type="InterPro" id="IPR000054">
    <property type="entry name" value="Ribosomal_eL31"/>
</dbReference>
<dbReference type="PANTHER" id="PTHR10956:SF0">
    <property type="entry name" value="60S RIBOSOMAL PROTEIN L31"/>
    <property type="match status" value="1"/>
</dbReference>
<keyword evidence="2 4" id="KW-0689">Ribosomal protein</keyword>